<dbReference type="AlphaFoldDB" id="A0A4P9UIQ3"/>
<dbReference type="OrthoDB" id="5699539at2"/>
<sequence>MKKSKNLIRDSKGLALCTAPLLVGIMSHDTYATEDNRDFVRNTIIAICPPNDGRLGSELQARCNNVAQVGFPSGIMTRVTSEQTAAQKSMSLEMNSTQFGFLSNRISAIRSGRQGGGLNISGLMLDSNGNPASSNQLANWGDYQNKGAAGGDSYERLGVFVNGNIGFGDRRTTANEAGYNLDTHGGTVGMDYRFTDNFLMGMAFGYNNATSRYRNNLGEMEADNYTGAVYASFYTEDGFFIDGIFSGSHIDYATRRRIQYSVPAETINTNALGDNSGREFNVSMNTGYNFNVSGLTITPQVRVDYTSSQVDALNERGGAGWALHVDEQDFDSMQTAAGLQLNYVISLPWAIIVPMARAEYIHEFKNDQRNIQAFFIQDSTQTRFNIRTDRPDRDYIVMSAGVSAQFMHGISAFVNYDTVQAHSFVNNHNFSGGVRVQVPF</sequence>
<dbReference type="Proteomes" id="UP000305881">
    <property type="component" value="Chromosome"/>
</dbReference>
<dbReference type="InterPro" id="IPR006315">
    <property type="entry name" value="OM_autotransptr_brl_dom"/>
</dbReference>
<dbReference type="KEGG" id="mbur:EQU24_00125"/>
<evidence type="ECO:0000313" key="3">
    <source>
        <dbReference type="Proteomes" id="UP000305881"/>
    </source>
</evidence>
<dbReference type="GO" id="GO:0019867">
    <property type="term" value="C:outer membrane"/>
    <property type="evidence" value="ECO:0007669"/>
    <property type="project" value="InterPro"/>
</dbReference>
<protein>
    <submittedName>
        <fullName evidence="2">Autotransporter outer membrane beta-barrel domain-containing protein</fullName>
    </submittedName>
</protein>
<dbReference type="STRING" id="675511.GCA_000341735_02976"/>
<evidence type="ECO:0000259" key="1">
    <source>
        <dbReference type="PROSITE" id="PS51208"/>
    </source>
</evidence>
<dbReference type="Pfam" id="PF03797">
    <property type="entry name" value="Autotransporter"/>
    <property type="match status" value="1"/>
</dbReference>
<dbReference type="RefSeq" id="WP_083877750.1">
    <property type="nucleotide sequence ID" value="NZ_CP035467.1"/>
</dbReference>
<keyword evidence="3" id="KW-1185">Reference proteome</keyword>
<dbReference type="SMART" id="SM00869">
    <property type="entry name" value="Autotransporter"/>
    <property type="match status" value="1"/>
</dbReference>
<evidence type="ECO:0000313" key="2">
    <source>
        <dbReference type="EMBL" id="QCW80837.1"/>
    </source>
</evidence>
<accession>A0A4P9UIQ3</accession>
<proteinExistence type="predicted"/>
<dbReference type="SUPFAM" id="SSF103515">
    <property type="entry name" value="Autotransporter"/>
    <property type="match status" value="1"/>
</dbReference>
<organism evidence="2 3">
    <name type="scientific">Methylotuvimicrobium buryatense</name>
    <name type="common">Methylomicrobium buryatense</name>
    <dbReference type="NCBI Taxonomy" id="95641"/>
    <lineage>
        <taxon>Bacteria</taxon>
        <taxon>Pseudomonadati</taxon>
        <taxon>Pseudomonadota</taxon>
        <taxon>Gammaproteobacteria</taxon>
        <taxon>Methylococcales</taxon>
        <taxon>Methylococcaceae</taxon>
        <taxon>Methylotuvimicrobium</taxon>
    </lineage>
</organism>
<feature type="domain" description="Autotransporter" evidence="1">
    <location>
        <begin position="152"/>
        <end position="440"/>
    </location>
</feature>
<dbReference type="InterPro" id="IPR005546">
    <property type="entry name" value="Autotransporte_beta"/>
</dbReference>
<gene>
    <name evidence="2" type="ORF">EQU24_00125</name>
</gene>
<name>A0A4P9UIQ3_METBY</name>
<dbReference type="NCBIfam" id="TIGR01414">
    <property type="entry name" value="autotrans_barl"/>
    <property type="match status" value="1"/>
</dbReference>
<dbReference type="PROSITE" id="PS51208">
    <property type="entry name" value="AUTOTRANSPORTER"/>
    <property type="match status" value="1"/>
</dbReference>
<dbReference type="InterPro" id="IPR036709">
    <property type="entry name" value="Autotransporte_beta_dom_sf"/>
</dbReference>
<reference evidence="3" key="1">
    <citation type="journal article" date="2019" name="J. Bacteriol.">
        <title>A Mutagenic Screen Identifies a TonB-Dependent Receptor Required for the Lanthanide Metal Switch in the Type I Methanotroph 'Methylotuvimicrobium buryatense' 5GB1C.</title>
        <authorList>
            <person name="Groom J.D."/>
            <person name="Ford S.M."/>
            <person name="Pesesky M.W."/>
            <person name="Lidstrom M.E."/>
        </authorList>
    </citation>
    <scope>NUCLEOTIDE SEQUENCE [LARGE SCALE GENOMIC DNA]</scope>
    <source>
        <strain evidence="3">5GB1C</strain>
    </source>
</reference>
<dbReference type="Gene3D" id="2.40.128.130">
    <property type="entry name" value="Autotransporter beta-domain"/>
    <property type="match status" value="1"/>
</dbReference>
<dbReference type="EMBL" id="CP035467">
    <property type="protein sequence ID" value="QCW80837.1"/>
    <property type="molecule type" value="Genomic_DNA"/>
</dbReference>